<name>A0AAD5ME69_PARTN</name>
<evidence type="ECO:0000313" key="2">
    <source>
        <dbReference type="Proteomes" id="UP001196413"/>
    </source>
</evidence>
<dbReference type="EMBL" id="JAHQIW010000308">
    <property type="protein sequence ID" value="KAJ1347391.1"/>
    <property type="molecule type" value="Genomic_DNA"/>
</dbReference>
<comment type="caution">
    <text evidence="1">The sequence shown here is derived from an EMBL/GenBank/DDBJ whole genome shotgun (WGS) entry which is preliminary data.</text>
</comment>
<organism evidence="1 2">
    <name type="scientific">Parelaphostrongylus tenuis</name>
    <name type="common">Meningeal worm</name>
    <dbReference type="NCBI Taxonomy" id="148309"/>
    <lineage>
        <taxon>Eukaryota</taxon>
        <taxon>Metazoa</taxon>
        <taxon>Ecdysozoa</taxon>
        <taxon>Nematoda</taxon>
        <taxon>Chromadorea</taxon>
        <taxon>Rhabditida</taxon>
        <taxon>Rhabditina</taxon>
        <taxon>Rhabditomorpha</taxon>
        <taxon>Strongyloidea</taxon>
        <taxon>Metastrongylidae</taxon>
        <taxon>Parelaphostrongylus</taxon>
    </lineage>
</organism>
<sequence length="74" mass="8461">MLKSAGSGPANVCRALKLFEKNGVSEERLGKVVSPQRLLRKAKIRCRVEQNPERSMRKMAREARSQRVECPKYC</sequence>
<protein>
    <submittedName>
        <fullName evidence="1">Uncharacterized protein</fullName>
    </submittedName>
</protein>
<dbReference type="AlphaFoldDB" id="A0AAD5ME69"/>
<evidence type="ECO:0000313" key="1">
    <source>
        <dbReference type="EMBL" id="KAJ1347391.1"/>
    </source>
</evidence>
<accession>A0AAD5ME69</accession>
<reference evidence="1" key="1">
    <citation type="submission" date="2021-06" db="EMBL/GenBank/DDBJ databases">
        <title>Parelaphostrongylus tenuis whole genome reference sequence.</title>
        <authorList>
            <person name="Garwood T.J."/>
            <person name="Larsen P.A."/>
            <person name="Fountain-Jones N.M."/>
            <person name="Garbe J.R."/>
            <person name="Macchietto M.G."/>
            <person name="Kania S.A."/>
            <person name="Gerhold R.W."/>
            <person name="Richards J.E."/>
            <person name="Wolf T.M."/>
        </authorList>
    </citation>
    <scope>NUCLEOTIDE SEQUENCE</scope>
    <source>
        <strain evidence="1">MNPRO001-30</strain>
        <tissue evidence="1">Meninges</tissue>
    </source>
</reference>
<dbReference type="Proteomes" id="UP001196413">
    <property type="component" value="Unassembled WGS sequence"/>
</dbReference>
<gene>
    <name evidence="1" type="ORF">KIN20_002430</name>
</gene>
<keyword evidence="2" id="KW-1185">Reference proteome</keyword>
<proteinExistence type="predicted"/>